<accession>A0A1U7R441</accession>
<evidence type="ECO:0000313" key="4">
    <source>
        <dbReference type="RefSeq" id="XP_005087158.2"/>
    </source>
</evidence>
<feature type="region of interest" description="Disordered" evidence="1">
    <location>
        <begin position="111"/>
        <end position="343"/>
    </location>
</feature>
<dbReference type="eggNOG" id="ENOG502RMHR">
    <property type="taxonomic scope" value="Eukaryota"/>
</dbReference>
<evidence type="ECO:0000313" key="3">
    <source>
        <dbReference type="Proteomes" id="UP000886700"/>
    </source>
</evidence>
<feature type="compositionally biased region" description="Polar residues" evidence="1">
    <location>
        <begin position="293"/>
        <end position="309"/>
    </location>
</feature>
<dbReference type="PANTHER" id="PTHR22409:SF2">
    <property type="entry name" value="CHROMOSOME 19 OPEN READING FRAME 44"/>
    <property type="match status" value="1"/>
</dbReference>
<feature type="region of interest" description="Disordered" evidence="1">
    <location>
        <begin position="1"/>
        <end position="28"/>
    </location>
</feature>
<dbReference type="Pfam" id="PF15391">
    <property type="entry name" value="DUF4614"/>
    <property type="match status" value="1"/>
</dbReference>
<dbReference type="InterPro" id="IPR027884">
    <property type="entry name" value="DUF4614"/>
</dbReference>
<reference evidence="4" key="1">
    <citation type="submission" date="2025-08" db="UniProtKB">
        <authorList>
            <consortium name="RefSeq"/>
        </authorList>
    </citation>
    <scope>IDENTIFICATION</scope>
    <source>
        <tissue evidence="4">Liver</tissue>
    </source>
</reference>
<dbReference type="OrthoDB" id="2151530at2759"/>
<proteinExistence type="predicted"/>
<feature type="compositionally biased region" description="Polar residues" evidence="1">
    <location>
        <begin position="398"/>
        <end position="407"/>
    </location>
</feature>
<dbReference type="GeneID" id="101837041"/>
<sequence>MREETNAATEVTSQMASTRRPIGPPRGAFDFRDMFLEDSRMEDIRSMQARGLGQMAPGLNRTLKRNQRMDEKYLMPKEEAMLGKGPRLALRAPTISSKTRADEALRKLARMETKIRSRKQAPTALSDTESDSKITELSLPSHHPHTTFQKQACKTPTARSDAPSGEGSRFLKKKEPPPKARSPVPTVEKEKHIPLPRQKEPARKCDVPDSDEEEMKVLLGSLMDSSGEKETNRNRGLTSTKVSRIDHGKLSSDQTPTQPEVPSLLSVDCSGSKPSRPSHRLDSPWVLKAGDTASLTSSPSTTNDLSKSAFSKMGCIRLASSPSRSEGRSPEEPVSEVADDSLHDFRINVLSVDDLVLAEGENSDVEQREEGSGREEMSGRSSPPSSPTRLEEQRAAQHKSSVFQSTATVVADEECLTTEVSEHLADSSAATAQSHSVPSMQSVEALVALTASPAYSEDFEPSSGSLASEASFSRTQDTLSQFSSRGRSDPPPGQSLSRTKWGQGVSRVVKETAVQTLDPAFAYQWSTAGGMAAIGPTLGGAYVDPAPIASHVVSADAIEALTAYSPAVLALNDMLKQQLSLTRQFIEASRHLHVSLLQSLDGDSFHYHTLEETKEYIRCHRPAPLTMEAALEEVKEELQVPAAPICTVATMQTPREDS</sequence>
<dbReference type="InterPro" id="IPR040120">
    <property type="entry name" value="C19orf44-like"/>
</dbReference>
<dbReference type="RefSeq" id="XP_005087158.2">
    <property type="nucleotide sequence ID" value="XM_005087101.4"/>
</dbReference>
<evidence type="ECO:0000259" key="2">
    <source>
        <dbReference type="Pfam" id="PF15391"/>
    </source>
</evidence>
<dbReference type="CTD" id="103183514"/>
<feature type="compositionally biased region" description="Basic and acidic residues" evidence="1">
    <location>
        <begin position="365"/>
        <end position="378"/>
    </location>
</feature>
<feature type="compositionally biased region" description="Polar residues" evidence="1">
    <location>
        <begin position="474"/>
        <end position="485"/>
    </location>
</feature>
<feature type="compositionally biased region" description="Basic and acidic residues" evidence="1">
    <location>
        <begin position="187"/>
        <end position="207"/>
    </location>
</feature>
<feature type="compositionally biased region" description="Polar residues" evidence="1">
    <location>
        <begin position="146"/>
        <end position="158"/>
    </location>
</feature>
<feature type="domain" description="DUF4614" evidence="2">
    <location>
        <begin position="455"/>
        <end position="622"/>
    </location>
</feature>
<dbReference type="Proteomes" id="UP000886700">
    <property type="component" value="Unplaced"/>
</dbReference>
<name>A0A1U7R441_MESAU</name>
<feature type="region of interest" description="Disordered" evidence="1">
    <location>
        <begin position="356"/>
        <end position="407"/>
    </location>
</feature>
<gene>
    <name evidence="4" type="primary">CUNH19orf44</name>
</gene>
<feature type="region of interest" description="Disordered" evidence="1">
    <location>
        <begin position="457"/>
        <end position="502"/>
    </location>
</feature>
<feature type="compositionally biased region" description="Low complexity" evidence="1">
    <location>
        <begin position="462"/>
        <end position="473"/>
    </location>
</feature>
<keyword evidence="3" id="KW-1185">Reference proteome</keyword>
<dbReference type="PANTHER" id="PTHR22409">
    <property type="entry name" value="CHROMOSOME 19 OPEN READING FRAME 44"/>
    <property type="match status" value="1"/>
</dbReference>
<feature type="compositionally biased region" description="Polar residues" evidence="1">
    <location>
        <begin position="1"/>
        <end position="17"/>
    </location>
</feature>
<feature type="compositionally biased region" description="Polar residues" evidence="1">
    <location>
        <begin position="251"/>
        <end position="260"/>
    </location>
</feature>
<protein>
    <submittedName>
        <fullName evidence="4">Uncharacterized protein C19orf44 homolog isoform X1</fullName>
    </submittedName>
</protein>
<dbReference type="AlphaFoldDB" id="A0A1U7R441"/>
<dbReference type="KEGG" id="maua:101837041"/>
<organism evidence="3 4">
    <name type="scientific">Mesocricetus auratus</name>
    <name type="common">Golden hamster</name>
    <dbReference type="NCBI Taxonomy" id="10036"/>
    <lineage>
        <taxon>Eukaryota</taxon>
        <taxon>Metazoa</taxon>
        <taxon>Chordata</taxon>
        <taxon>Craniata</taxon>
        <taxon>Vertebrata</taxon>
        <taxon>Euteleostomi</taxon>
        <taxon>Mammalia</taxon>
        <taxon>Eutheria</taxon>
        <taxon>Euarchontoglires</taxon>
        <taxon>Glires</taxon>
        <taxon>Rodentia</taxon>
        <taxon>Myomorpha</taxon>
        <taxon>Muroidea</taxon>
        <taxon>Cricetidae</taxon>
        <taxon>Cricetinae</taxon>
        <taxon>Mesocricetus</taxon>
    </lineage>
</organism>
<evidence type="ECO:0000256" key="1">
    <source>
        <dbReference type="SAM" id="MobiDB-lite"/>
    </source>
</evidence>